<dbReference type="AlphaFoldDB" id="A0A7W2TXG3"/>
<dbReference type="Proteomes" id="UP000539350">
    <property type="component" value="Unassembled WGS sequence"/>
</dbReference>
<accession>A0A7W2TXG3</accession>
<organism evidence="1 2">
    <name type="scientific">Sediminihaliea albiluteola</name>
    <dbReference type="NCBI Taxonomy" id="2758564"/>
    <lineage>
        <taxon>Bacteria</taxon>
        <taxon>Pseudomonadati</taxon>
        <taxon>Pseudomonadota</taxon>
        <taxon>Gammaproteobacteria</taxon>
        <taxon>Cellvibrionales</taxon>
        <taxon>Halieaceae</taxon>
        <taxon>Sediminihaliea</taxon>
    </lineage>
</organism>
<dbReference type="Pfam" id="PF19456">
    <property type="entry name" value="MobI"/>
    <property type="match status" value="1"/>
</dbReference>
<evidence type="ECO:0000313" key="2">
    <source>
        <dbReference type="Proteomes" id="UP000539350"/>
    </source>
</evidence>
<keyword evidence="2" id="KW-1185">Reference proteome</keyword>
<dbReference type="EMBL" id="JACFXU010000014">
    <property type="protein sequence ID" value="MBA6413594.1"/>
    <property type="molecule type" value="Genomic_DNA"/>
</dbReference>
<dbReference type="InterPro" id="IPR045809">
    <property type="entry name" value="MobI"/>
</dbReference>
<name>A0A7W2TXG3_9GAMM</name>
<sequence length="200" mass="23267">MTRMNKRQVVEQWCKVSRLEGVDHTRGTQAAIKQSKAFLQTLIDLIDVEQARYRYIAQRICDVHWEHNIAHRTDQTEGYPGHHGCRVRLRGRKLELSWFYNSFVLKKNGTGYAVYSEHISKQGRYRHFKSAFVRAQNWEKPVIADIEDGFELIRRLNANLTQLRRTLKSSAHLVAELEAYLEETLAPLAKAAKTEGTSKR</sequence>
<comment type="caution">
    <text evidence="1">The sequence shown here is derived from an EMBL/GenBank/DDBJ whole genome shotgun (WGS) entry which is preliminary data.</text>
</comment>
<dbReference type="RefSeq" id="WP_182173092.1">
    <property type="nucleotide sequence ID" value="NZ_JACFXU010000014.1"/>
</dbReference>
<protein>
    <submittedName>
        <fullName evidence="1">Uncharacterized protein</fullName>
    </submittedName>
</protein>
<reference evidence="1 2" key="1">
    <citation type="submission" date="2020-07" db="EMBL/GenBank/DDBJ databases">
        <title>Halieaceae bacterium, F7430, whole genome shotgun sequencing project.</title>
        <authorList>
            <person name="Jiang S."/>
            <person name="Liu Z.W."/>
            <person name="Du Z.J."/>
        </authorList>
    </citation>
    <scope>NUCLEOTIDE SEQUENCE [LARGE SCALE GENOMIC DNA]</scope>
    <source>
        <strain evidence="1 2">F7430</strain>
    </source>
</reference>
<proteinExistence type="predicted"/>
<evidence type="ECO:0000313" key="1">
    <source>
        <dbReference type="EMBL" id="MBA6413594.1"/>
    </source>
</evidence>
<gene>
    <name evidence="1" type="ORF">H2508_10780</name>
</gene>